<dbReference type="EC" id="1.9.6.1" evidence="16"/>
<evidence type="ECO:0000256" key="7">
    <source>
        <dbReference type="ARBA" id="ARBA00022729"/>
    </source>
</evidence>
<evidence type="ECO:0000313" key="20">
    <source>
        <dbReference type="Proteomes" id="UP000309215"/>
    </source>
</evidence>
<dbReference type="Gene3D" id="3.40.50.740">
    <property type="match status" value="1"/>
</dbReference>
<comment type="similarity">
    <text evidence="3">Belongs to the prokaryotic molybdopterin-containing oxidoreductase family. NasA/NapA/NarB subfamily.</text>
</comment>
<keyword evidence="6" id="KW-0479">Metal-binding</keyword>
<accession>A0A4U1JFP4</accession>
<dbReference type="GO" id="GO:0051539">
    <property type="term" value="F:4 iron, 4 sulfur cluster binding"/>
    <property type="evidence" value="ECO:0007669"/>
    <property type="project" value="UniProtKB-KW"/>
</dbReference>
<evidence type="ECO:0000256" key="11">
    <source>
        <dbReference type="ARBA" id="ARBA00023004"/>
    </source>
</evidence>
<proteinExistence type="inferred from homology"/>
<keyword evidence="12" id="KW-0411">Iron-sulfur</keyword>
<evidence type="ECO:0000256" key="16">
    <source>
        <dbReference type="ARBA" id="ARBA00067026"/>
    </source>
</evidence>
<evidence type="ECO:0000256" key="14">
    <source>
        <dbReference type="ARBA" id="ARBA00052176"/>
    </source>
</evidence>
<dbReference type="SUPFAM" id="SSF53706">
    <property type="entry name" value="Formate dehydrogenase/DMSO reductase, domains 1-3"/>
    <property type="match status" value="1"/>
</dbReference>
<sequence>MTRSRCSTRWSGARFARFGSSEQTRRRACRTLPVARWGLERAELVIVQDAYYPTETTRFAHVVLPGALNLEQEGTFTNSDRTISLLERVVEPPGDARPDWEWVQDVAQAMGFGAAFDCSSAGAIFREMAMMTRGRPNDQTGVDYERLRAEGPQRWPHPHTGAPRVLHEGHVFATPSGKARLFARPYVAPEEQPDARYPLVLTTGRVEAHWHTRTKTGNVERLNRIDPAPYLAMSPEDARELGLVEGARVFVKSRRGEARTVVRVTRDIGPGVVFMPMHWNDLWEAGASVNEVTTSATDPLSMEPALKRCAVAVEPFG</sequence>
<dbReference type="GO" id="GO:0045333">
    <property type="term" value="P:cellular respiration"/>
    <property type="evidence" value="ECO:0007669"/>
    <property type="project" value="UniProtKB-ARBA"/>
</dbReference>
<comment type="caution">
    <text evidence="19">The sequence shown here is derived from an EMBL/GenBank/DDBJ whole genome shotgun (WGS) entry which is preliminary data.</text>
</comment>
<dbReference type="GO" id="GO:0046872">
    <property type="term" value="F:metal ion binding"/>
    <property type="evidence" value="ECO:0007669"/>
    <property type="project" value="UniProtKB-KW"/>
</dbReference>
<comment type="cofactor">
    <cofactor evidence="1">
        <name>Mo-bis(molybdopterin guanine dinucleotide)</name>
        <dbReference type="ChEBI" id="CHEBI:60539"/>
    </cofactor>
</comment>
<evidence type="ECO:0000256" key="1">
    <source>
        <dbReference type="ARBA" id="ARBA00001942"/>
    </source>
</evidence>
<name>A0A4U1JFP4_9BACT</name>
<dbReference type="Proteomes" id="UP000309215">
    <property type="component" value="Unassembled WGS sequence"/>
</dbReference>
<dbReference type="GO" id="GO:0050140">
    <property type="term" value="F:nitrate reductase (cytochrome) activity"/>
    <property type="evidence" value="ECO:0007669"/>
    <property type="project" value="UniProtKB-EC"/>
</dbReference>
<evidence type="ECO:0000256" key="3">
    <source>
        <dbReference type="ARBA" id="ARBA00008747"/>
    </source>
</evidence>
<dbReference type="SUPFAM" id="SSF50692">
    <property type="entry name" value="ADC-like"/>
    <property type="match status" value="1"/>
</dbReference>
<comment type="function">
    <text evidence="15">Catalytic subunit of the periplasmic nitrate reductase complex NapAB. Receives electrons from NapB and catalyzes the reduction of nitrate to nitrite.</text>
</comment>
<dbReference type="PANTHER" id="PTHR43105">
    <property type="entry name" value="RESPIRATORY NITRATE REDUCTASE"/>
    <property type="match status" value="1"/>
</dbReference>
<dbReference type="InterPro" id="IPR009010">
    <property type="entry name" value="Asp_de-COase-like_dom_sf"/>
</dbReference>
<evidence type="ECO:0000259" key="18">
    <source>
        <dbReference type="Pfam" id="PF01568"/>
    </source>
</evidence>
<evidence type="ECO:0000256" key="4">
    <source>
        <dbReference type="ARBA" id="ARBA00022485"/>
    </source>
</evidence>
<evidence type="ECO:0000256" key="15">
    <source>
        <dbReference type="ARBA" id="ARBA00055000"/>
    </source>
</evidence>
<dbReference type="PANTHER" id="PTHR43105:SF9">
    <property type="entry name" value="NADPH-FE(3+) OXIDOREDUCTASE SUBUNIT ALPHA"/>
    <property type="match status" value="1"/>
</dbReference>
<feature type="domain" description="Molybdopterin dinucleotide-binding" evidence="18">
    <location>
        <begin position="199"/>
        <end position="310"/>
    </location>
</feature>
<evidence type="ECO:0000256" key="2">
    <source>
        <dbReference type="ARBA" id="ARBA00001966"/>
    </source>
</evidence>
<comment type="cofactor">
    <cofactor evidence="2">
        <name>[4Fe-4S] cluster</name>
        <dbReference type="ChEBI" id="CHEBI:49883"/>
    </cofactor>
</comment>
<dbReference type="InterPro" id="IPR006657">
    <property type="entry name" value="MoPterin_dinucl-bd_dom"/>
</dbReference>
<evidence type="ECO:0000256" key="10">
    <source>
        <dbReference type="ARBA" id="ARBA00023002"/>
    </source>
</evidence>
<gene>
    <name evidence="19" type="ORF">E8A74_08740</name>
</gene>
<dbReference type="Gene3D" id="2.40.40.20">
    <property type="match status" value="1"/>
</dbReference>
<dbReference type="InterPro" id="IPR006656">
    <property type="entry name" value="Mopterin_OxRdtase"/>
</dbReference>
<evidence type="ECO:0000256" key="9">
    <source>
        <dbReference type="ARBA" id="ARBA00022982"/>
    </source>
</evidence>
<keyword evidence="7" id="KW-0732">Signal</keyword>
<keyword evidence="5" id="KW-0500">Molybdenum</keyword>
<evidence type="ECO:0000313" key="19">
    <source>
        <dbReference type="EMBL" id="TKD10097.1"/>
    </source>
</evidence>
<organism evidence="19 20">
    <name type="scientific">Polyangium fumosum</name>
    <dbReference type="NCBI Taxonomy" id="889272"/>
    <lineage>
        <taxon>Bacteria</taxon>
        <taxon>Pseudomonadati</taxon>
        <taxon>Myxococcota</taxon>
        <taxon>Polyangia</taxon>
        <taxon>Polyangiales</taxon>
        <taxon>Polyangiaceae</taxon>
        <taxon>Polyangium</taxon>
    </lineage>
</organism>
<dbReference type="AlphaFoldDB" id="A0A4U1JFP4"/>
<keyword evidence="4" id="KW-0004">4Fe-4S</keyword>
<comment type="catalytic activity">
    <reaction evidence="14">
        <text>2 Fe(II)-[cytochrome] + nitrate + 2 H(+) = 2 Fe(III)-[cytochrome] + nitrite + H2O</text>
        <dbReference type="Rhea" id="RHEA:12909"/>
        <dbReference type="Rhea" id="RHEA-COMP:11777"/>
        <dbReference type="Rhea" id="RHEA-COMP:11778"/>
        <dbReference type="ChEBI" id="CHEBI:15377"/>
        <dbReference type="ChEBI" id="CHEBI:15378"/>
        <dbReference type="ChEBI" id="CHEBI:16301"/>
        <dbReference type="ChEBI" id="CHEBI:17632"/>
        <dbReference type="ChEBI" id="CHEBI:29033"/>
        <dbReference type="ChEBI" id="CHEBI:29034"/>
        <dbReference type="EC" id="1.9.6.1"/>
    </reaction>
</comment>
<keyword evidence="13" id="KW-0534">Nitrate assimilation</keyword>
<evidence type="ECO:0000259" key="17">
    <source>
        <dbReference type="Pfam" id="PF00384"/>
    </source>
</evidence>
<evidence type="ECO:0000256" key="6">
    <source>
        <dbReference type="ARBA" id="ARBA00022723"/>
    </source>
</evidence>
<dbReference type="GO" id="GO:0043546">
    <property type="term" value="F:molybdopterin cofactor binding"/>
    <property type="evidence" value="ECO:0007669"/>
    <property type="project" value="InterPro"/>
</dbReference>
<dbReference type="GO" id="GO:0016020">
    <property type="term" value="C:membrane"/>
    <property type="evidence" value="ECO:0007669"/>
    <property type="project" value="TreeGrafter"/>
</dbReference>
<dbReference type="GO" id="GO:0042128">
    <property type="term" value="P:nitrate assimilation"/>
    <property type="evidence" value="ECO:0007669"/>
    <property type="project" value="UniProtKB-KW"/>
</dbReference>
<evidence type="ECO:0000256" key="8">
    <source>
        <dbReference type="ARBA" id="ARBA00022764"/>
    </source>
</evidence>
<dbReference type="InterPro" id="IPR050123">
    <property type="entry name" value="Prok_molybdopt-oxidoreductase"/>
</dbReference>
<dbReference type="OrthoDB" id="9757870at2"/>
<keyword evidence="8" id="KW-0574">Periplasm</keyword>
<protein>
    <recommendedName>
        <fullName evidence="16">nitrate reductase (cytochrome)</fullName>
        <ecNumber evidence="16">1.9.6.1</ecNumber>
    </recommendedName>
</protein>
<dbReference type="InterPro" id="IPR041957">
    <property type="entry name" value="CT_Nitrate-R-NapA-like"/>
</dbReference>
<evidence type="ECO:0000256" key="5">
    <source>
        <dbReference type="ARBA" id="ARBA00022505"/>
    </source>
</evidence>
<keyword evidence="9" id="KW-0813">Transport</keyword>
<keyword evidence="11" id="KW-0408">Iron</keyword>
<keyword evidence="20" id="KW-1185">Reference proteome</keyword>
<evidence type="ECO:0000256" key="12">
    <source>
        <dbReference type="ARBA" id="ARBA00023014"/>
    </source>
</evidence>
<dbReference type="Pfam" id="PF01568">
    <property type="entry name" value="Molydop_binding"/>
    <property type="match status" value="1"/>
</dbReference>
<dbReference type="CDD" id="cd02791">
    <property type="entry name" value="MopB_CT_Nitrate-R-NapA-like"/>
    <property type="match status" value="1"/>
</dbReference>
<feature type="domain" description="Molybdopterin oxidoreductase" evidence="17">
    <location>
        <begin position="39"/>
        <end position="108"/>
    </location>
</feature>
<evidence type="ECO:0000256" key="13">
    <source>
        <dbReference type="ARBA" id="ARBA00023063"/>
    </source>
</evidence>
<dbReference type="Pfam" id="PF00384">
    <property type="entry name" value="Molybdopterin"/>
    <property type="match status" value="1"/>
</dbReference>
<dbReference type="EMBL" id="SSMQ01000007">
    <property type="protein sequence ID" value="TKD10097.1"/>
    <property type="molecule type" value="Genomic_DNA"/>
</dbReference>
<keyword evidence="9" id="KW-0249">Electron transport</keyword>
<keyword evidence="10" id="KW-0560">Oxidoreductase</keyword>
<dbReference type="FunFam" id="2.40.40.20:FF:000005">
    <property type="entry name" value="Periplasmic nitrate reductase"/>
    <property type="match status" value="1"/>
</dbReference>
<reference evidence="19 20" key="1">
    <citation type="submission" date="2019-04" db="EMBL/GenBank/DDBJ databases">
        <authorList>
            <person name="Li Y."/>
            <person name="Wang J."/>
        </authorList>
    </citation>
    <scope>NUCLEOTIDE SEQUENCE [LARGE SCALE GENOMIC DNA]</scope>
    <source>
        <strain evidence="19 20">DSM 14668</strain>
    </source>
</reference>